<feature type="transmembrane region" description="Helical" evidence="7">
    <location>
        <begin position="322"/>
        <end position="341"/>
    </location>
</feature>
<dbReference type="AlphaFoldDB" id="A0A2G0CIP3"/>
<dbReference type="GO" id="GO:0019646">
    <property type="term" value="P:aerobic electron transport chain"/>
    <property type="evidence" value="ECO:0007669"/>
    <property type="project" value="InterPro"/>
</dbReference>
<keyword evidence="6 7" id="KW-0472">Membrane</keyword>
<dbReference type="SUPFAM" id="SSF81452">
    <property type="entry name" value="Cytochrome c oxidase subunit III-like"/>
    <property type="match status" value="2"/>
</dbReference>
<sequence>MTEERDTDIIIAEDHKPELNNDWSGGDRKPFRTSYGKLMMWYFLLSDAFTFAGFLISYGALRFSSPSWPVPDKVFATAPFGINEYFPNGEAPLIFVTFMSFLLIISSGTMVRAVQEGARENKRGVVFWMLLTVLGGAGFLGCQAWEWTNLIVKENMTVSTNPFGTYVENGYYLDPETGEITDEEVVEGETYLLHVAGQSHGEEAADDHGDDHGEAHFAYSTVPGDYPGYVVDGLRPDGTGDPTAKPFIHRKYVVVDEETNEQLLKVQEFGPPAFGALFFGITGFHGFHVATGVIFLLIILINAGSGVYVARMNGYEMVEKIGLYWHFVDLVWVFVFLVFYLL</sequence>
<evidence type="ECO:0000313" key="9">
    <source>
        <dbReference type="EMBL" id="PHK99797.1"/>
    </source>
</evidence>
<evidence type="ECO:0000256" key="6">
    <source>
        <dbReference type="ARBA" id="ARBA00023136"/>
    </source>
</evidence>
<feature type="transmembrane region" description="Helical" evidence="7">
    <location>
        <begin position="38"/>
        <end position="61"/>
    </location>
</feature>
<dbReference type="OrthoDB" id="9810850at2"/>
<dbReference type="Proteomes" id="UP000226437">
    <property type="component" value="Unassembled WGS sequence"/>
</dbReference>
<protein>
    <submittedName>
        <fullName evidence="9">Cytochrome oxidase subunit III</fullName>
    </submittedName>
</protein>
<dbReference type="PROSITE" id="PS50253">
    <property type="entry name" value="COX3"/>
    <property type="match status" value="1"/>
</dbReference>
<evidence type="ECO:0000259" key="8">
    <source>
        <dbReference type="PROSITE" id="PS50253"/>
    </source>
</evidence>
<keyword evidence="5 7" id="KW-1133">Transmembrane helix</keyword>
<feature type="transmembrane region" description="Helical" evidence="7">
    <location>
        <begin position="287"/>
        <end position="310"/>
    </location>
</feature>
<comment type="subcellular location">
    <subcellularLocation>
        <location evidence="1">Cell membrane</location>
        <topology evidence="1">Multi-pass membrane protein</topology>
    </subcellularLocation>
</comment>
<evidence type="ECO:0000256" key="2">
    <source>
        <dbReference type="ARBA" id="ARBA00010581"/>
    </source>
</evidence>
<dbReference type="InterPro" id="IPR024791">
    <property type="entry name" value="Cyt_c/ubiquinol_Oxase_su3"/>
</dbReference>
<feature type="transmembrane region" description="Helical" evidence="7">
    <location>
        <begin position="126"/>
        <end position="147"/>
    </location>
</feature>
<keyword evidence="10" id="KW-1185">Reference proteome</keyword>
<dbReference type="PANTHER" id="PTHR11403:SF2">
    <property type="entry name" value="CYTOCHROME BO(3) UBIQUINOL OXIDASE SUBUNIT 3"/>
    <property type="match status" value="1"/>
</dbReference>
<keyword evidence="3" id="KW-1003">Cell membrane</keyword>
<dbReference type="EMBL" id="PDLO01000001">
    <property type="protein sequence ID" value="PHK99797.1"/>
    <property type="molecule type" value="Genomic_DNA"/>
</dbReference>
<proteinExistence type="inferred from homology"/>
<organism evidence="9 10">
    <name type="scientific">Neolewinella marina</name>
    <dbReference type="NCBI Taxonomy" id="438751"/>
    <lineage>
        <taxon>Bacteria</taxon>
        <taxon>Pseudomonadati</taxon>
        <taxon>Bacteroidota</taxon>
        <taxon>Saprospiria</taxon>
        <taxon>Saprospirales</taxon>
        <taxon>Lewinellaceae</taxon>
        <taxon>Neolewinella</taxon>
    </lineage>
</organism>
<dbReference type="Gene3D" id="1.20.120.80">
    <property type="entry name" value="Cytochrome c oxidase, subunit III, four-helix bundle"/>
    <property type="match status" value="2"/>
</dbReference>
<evidence type="ECO:0000256" key="5">
    <source>
        <dbReference type="ARBA" id="ARBA00022989"/>
    </source>
</evidence>
<gene>
    <name evidence="9" type="ORF">CGL56_01750</name>
</gene>
<evidence type="ECO:0000256" key="3">
    <source>
        <dbReference type="ARBA" id="ARBA00022475"/>
    </source>
</evidence>
<dbReference type="PANTHER" id="PTHR11403">
    <property type="entry name" value="CYTOCHROME C OXIDASE SUBUNIT III"/>
    <property type="match status" value="1"/>
</dbReference>
<dbReference type="InterPro" id="IPR013833">
    <property type="entry name" value="Cyt_c_oxidase_su3_a-hlx"/>
</dbReference>
<comment type="similarity">
    <text evidence="2">Belongs to the cytochrome c oxidase subunit 3 family.</text>
</comment>
<feature type="transmembrane region" description="Helical" evidence="7">
    <location>
        <begin position="93"/>
        <end position="114"/>
    </location>
</feature>
<reference evidence="9 10" key="1">
    <citation type="submission" date="2017-10" db="EMBL/GenBank/DDBJ databases">
        <title>The draft genome sequence of Lewinella marina KCTC 32374.</title>
        <authorList>
            <person name="Wang K."/>
        </authorList>
    </citation>
    <scope>NUCLEOTIDE SEQUENCE [LARGE SCALE GENOMIC DNA]</scope>
    <source>
        <strain evidence="9 10">MKG-38</strain>
    </source>
</reference>
<feature type="domain" description="Heme-copper oxidase subunit III family profile" evidence="8">
    <location>
        <begin position="1"/>
        <end position="342"/>
    </location>
</feature>
<dbReference type="InterPro" id="IPR000298">
    <property type="entry name" value="Cyt_c_oxidase-like_su3"/>
</dbReference>
<name>A0A2G0CIP3_9BACT</name>
<dbReference type="RefSeq" id="WP_099104776.1">
    <property type="nucleotide sequence ID" value="NZ_JAATJF010000001.1"/>
</dbReference>
<dbReference type="InterPro" id="IPR035973">
    <property type="entry name" value="Cyt_c_oxidase_su3-like_sf"/>
</dbReference>
<dbReference type="GO" id="GO:0004129">
    <property type="term" value="F:cytochrome-c oxidase activity"/>
    <property type="evidence" value="ECO:0007669"/>
    <property type="project" value="InterPro"/>
</dbReference>
<dbReference type="GO" id="GO:0005886">
    <property type="term" value="C:plasma membrane"/>
    <property type="evidence" value="ECO:0007669"/>
    <property type="project" value="UniProtKB-SubCell"/>
</dbReference>
<accession>A0A2G0CIP3</accession>
<evidence type="ECO:0000256" key="7">
    <source>
        <dbReference type="SAM" id="Phobius"/>
    </source>
</evidence>
<evidence type="ECO:0000256" key="4">
    <source>
        <dbReference type="ARBA" id="ARBA00022692"/>
    </source>
</evidence>
<keyword evidence="4 7" id="KW-0812">Transmembrane</keyword>
<dbReference type="Pfam" id="PF00510">
    <property type="entry name" value="COX3"/>
    <property type="match status" value="1"/>
</dbReference>
<evidence type="ECO:0000313" key="10">
    <source>
        <dbReference type="Proteomes" id="UP000226437"/>
    </source>
</evidence>
<evidence type="ECO:0000256" key="1">
    <source>
        <dbReference type="ARBA" id="ARBA00004651"/>
    </source>
</evidence>
<comment type="caution">
    <text evidence="9">The sequence shown here is derived from an EMBL/GenBank/DDBJ whole genome shotgun (WGS) entry which is preliminary data.</text>
</comment>